<dbReference type="RefSeq" id="WP_093005508.1">
    <property type="nucleotide sequence ID" value="NZ_FNZZ01000003.1"/>
</dbReference>
<accession>A0A1H7PBC9</accession>
<sequence length="140" mass="15171">MSLLFAAILLAASDAVLLTHHEQFDHAGARVEVTYRGQMRAELRQVGSVSAPGRPQTLRCRWQARVTVDRHARHRGGVVTRRIEAPAGLSGTRPGWCAGQTKAIQAEMAAATGERMRAHLVEVAARDRAALIAELGQMQG</sequence>
<dbReference type="OrthoDB" id="7506756at2"/>
<keyword evidence="2" id="KW-1185">Reference proteome</keyword>
<name>A0A1H7PBC9_9SPHN</name>
<proteinExistence type="predicted"/>
<evidence type="ECO:0000313" key="1">
    <source>
        <dbReference type="EMBL" id="SEL32724.1"/>
    </source>
</evidence>
<dbReference type="Proteomes" id="UP000199214">
    <property type="component" value="Unassembled WGS sequence"/>
</dbReference>
<organism evidence="1 2">
    <name type="scientific">Sphingomonas palmae</name>
    <dbReference type="NCBI Taxonomy" id="1855283"/>
    <lineage>
        <taxon>Bacteria</taxon>
        <taxon>Pseudomonadati</taxon>
        <taxon>Pseudomonadota</taxon>
        <taxon>Alphaproteobacteria</taxon>
        <taxon>Sphingomonadales</taxon>
        <taxon>Sphingomonadaceae</taxon>
        <taxon>Sphingomonas</taxon>
    </lineage>
</organism>
<dbReference type="AlphaFoldDB" id="A0A1H7PBC9"/>
<dbReference type="EMBL" id="FNZZ01000003">
    <property type="protein sequence ID" value="SEL32724.1"/>
    <property type="molecule type" value="Genomic_DNA"/>
</dbReference>
<evidence type="ECO:0000313" key="2">
    <source>
        <dbReference type="Proteomes" id="UP000199214"/>
    </source>
</evidence>
<dbReference type="STRING" id="1855283.SAMN05216382_1803"/>
<gene>
    <name evidence="1" type="ORF">SAMN05216382_1803</name>
</gene>
<reference evidence="2" key="1">
    <citation type="submission" date="2016-10" db="EMBL/GenBank/DDBJ databases">
        <authorList>
            <person name="Varghese N."/>
            <person name="Submissions S."/>
        </authorList>
    </citation>
    <scope>NUCLEOTIDE SEQUENCE [LARGE SCALE GENOMIC DNA]</scope>
    <source>
        <strain evidence="2">JS21-1</strain>
    </source>
</reference>
<protein>
    <submittedName>
        <fullName evidence="1">Uncharacterized protein</fullName>
    </submittedName>
</protein>